<dbReference type="PANTHER" id="PTHR37820">
    <property type="entry name" value="CELL DIVISION PROTEIN DIVIB"/>
    <property type="match status" value="1"/>
</dbReference>
<feature type="domain" description="POTRA" evidence="9">
    <location>
        <begin position="121"/>
        <end position="185"/>
    </location>
</feature>
<evidence type="ECO:0000256" key="2">
    <source>
        <dbReference type="ARBA" id="ARBA00022618"/>
    </source>
</evidence>
<keyword evidence="2 10" id="KW-0132">Cell division</keyword>
<dbReference type="GO" id="GO:0051301">
    <property type="term" value="P:cell division"/>
    <property type="evidence" value="ECO:0007669"/>
    <property type="project" value="UniProtKB-KW"/>
</dbReference>
<dbReference type="EMBL" id="CP101988">
    <property type="protein sequence ID" value="UUI74117.1"/>
    <property type="molecule type" value="Genomic_DNA"/>
</dbReference>
<evidence type="ECO:0000256" key="7">
    <source>
        <dbReference type="SAM" id="Phobius"/>
    </source>
</evidence>
<evidence type="ECO:0000256" key="3">
    <source>
        <dbReference type="ARBA" id="ARBA00022692"/>
    </source>
</evidence>
<evidence type="ECO:0000259" key="8">
    <source>
        <dbReference type="Pfam" id="PF03799"/>
    </source>
</evidence>
<feature type="region of interest" description="Disordered" evidence="6">
    <location>
        <begin position="1"/>
        <end position="59"/>
    </location>
</feature>
<evidence type="ECO:0000256" key="5">
    <source>
        <dbReference type="ARBA" id="ARBA00023306"/>
    </source>
</evidence>
<dbReference type="Pfam" id="PF08478">
    <property type="entry name" value="POTRA_1"/>
    <property type="match status" value="1"/>
</dbReference>
<evidence type="ECO:0000256" key="6">
    <source>
        <dbReference type="SAM" id="MobiDB-lite"/>
    </source>
</evidence>
<evidence type="ECO:0000259" key="9">
    <source>
        <dbReference type="Pfam" id="PF08478"/>
    </source>
</evidence>
<keyword evidence="11" id="KW-1185">Reference proteome</keyword>
<evidence type="ECO:0000256" key="4">
    <source>
        <dbReference type="ARBA" id="ARBA00022989"/>
    </source>
</evidence>
<proteinExistence type="predicted"/>
<feature type="domain" description="Cell division protein FtsQ/DivIB C-terminal" evidence="8">
    <location>
        <begin position="207"/>
        <end position="301"/>
    </location>
</feature>
<organism evidence="10 11">
    <name type="scientific">Cellulomonas chengniuliangii</name>
    <dbReference type="NCBI Taxonomy" id="2968084"/>
    <lineage>
        <taxon>Bacteria</taxon>
        <taxon>Bacillati</taxon>
        <taxon>Actinomycetota</taxon>
        <taxon>Actinomycetes</taxon>
        <taxon>Micrococcales</taxon>
        <taxon>Cellulomonadaceae</taxon>
        <taxon>Cellulomonas</taxon>
    </lineage>
</organism>
<keyword evidence="3 7" id="KW-0812">Transmembrane</keyword>
<feature type="compositionally biased region" description="Low complexity" evidence="6">
    <location>
        <begin position="14"/>
        <end position="32"/>
    </location>
</feature>
<keyword evidence="5" id="KW-0131">Cell cycle</keyword>
<accession>A0ABY5KUA3</accession>
<keyword evidence="7" id="KW-0472">Membrane</keyword>
<protein>
    <submittedName>
        <fullName evidence="10">Cell division protein FtsQ/DivIB</fullName>
    </submittedName>
</protein>
<name>A0ABY5KUA3_9CELL</name>
<feature type="transmembrane region" description="Helical" evidence="7">
    <location>
        <begin position="93"/>
        <end position="112"/>
    </location>
</feature>
<keyword evidence="1" id="KW-1003">Cell membrane</keyword>
<gene>
    <name evidence="10" type="ORF">NP064_09770</name>
</gene>
<evidence type="ECO:0000313" key="10">
    <source>
        <dbReference type="EMBL" id="UUI74117.1"/>
    </source>
</evidence>
<sequence length="321" mass="32936">MPTRSDGEPAPRSGQQPGVGRPGAAGRSRPGGDSTATPSARSGAAPGEPTVTTYAAGRRGTALPVRPSVVSMSSAARFAERARARRRLARRDVLVAAGAVVAVGVTAWLLLWSPVFRLDQAQVTVAGAGTVVAVDQVREVVAGRGTTPLPRLDTVGLRRDVLDVPGVREAQVSRAWPRGLHIELVSREPVAAVPEQPEEAPDAGAPGFALVDMEGVQVGRVDAAPDGLPVVQVPVGEARTLAAVLTVLEGLPPELLAEVGEVSAQSQDTVTMALRDGARVDWGSGQDTALKVAVLSALRAAPESAGASVFDVSAPTLPITK</sequence>
<evidence type="ECO:0000313" key="11">
    <source>
        <dbReference type="Proteomes" id="UP001316189"/>
    </source>
</evidence>
<dbReference type="RefSeq" id="WP_227570912.1">
    <property type="nucleotide sequence ID" value="NZ_CP101988.1"/>
</dbReference>
<evidence type="ECO:0000256" key="1">
    <source>
        <dbReference type="ARBA" id="ARBA00022475"/>
    </source>
</evidence>
<dbReference type="InterPro" id="IPR050487">
    <property type="entry name" value="FtsQ_DivIB"/>
</dbReference>
<dbReference type="Pfam" id="PF03799">
    <property type="entry name" value="FtsQ_DivIB_C"/>
    <property type="match status" value="1"/>
</dbReference>
<dbReference type="PANTHER" id="PTHR37820:SF1">
    <property type="entry name" value="CELL DIVISION PROTEIN FTSQ"/>
    <property type="match status" value="1"/>
</dbReference>
<dbReference type="Proteomes" id="UP001316189">
    <property type="component" value="Chromosome"/>
</dbReference>
<keyword evidence="4 7" id="KW-1133">Transmembrane helix</keyword>
<dbReference type="InterPro" id="IPR005548">
    <property type="entry name" value="Cell_div_FtsQ/DivIB_C"/>
</dbReference>
<dbReference type="InterPro" id="IPR013685">
    <property type="entry name" value="POTRA_FtsQ_type"/>
</dbReference>
<reference evidence="10 11" key="1">
    <citation type="submission" date="2022-07" db="EMBL/GenBank/DDBJ databases">
        <title>Novel species in genus cellulomonas.</title>
        <authorList>
            <person name="Ye L."/>
        </authorList>
    </citation>
    <scope>NUCLEOTIDE SEQUENCE [LARGE SCALE GENOMIC DNA]</scope>
    <source>
        <strain evidence="11">zg-Y338</strain>
    </source>
</reference>
<dbReference type="Gene3D" id="3.10.20.310">
    <property type="entry name" value="membrane protein fhac"/>
    <property type="match status" value="1"/>
</dbReference>